<sequence length="105" mass="11922">MSIATEVVMMRTGPNITDDMFVNIVDVLEREFHTKQTGFINTELLHDDESESWIMIQHWDSIEHLKAASEKMFQDENAAAFVKALDPASVKMSIAPQIKVWGKGQ</sequence>
<evidence type="ECO:0000313" key="1">
    <source>
        <dbReference type="EMBL" id="ODM04835.1"/>
    </source>
</evidence>
<reference evidence="1 2" key="1">
    <citation type="submission" date="2016-07" db="EMBL/GenBank/DDBJ databases">
        <title>Characterization of isolates of Eisenbergiella tayi derived from blood cultures, using whole genome sequencing.</title>
        <authorList>
            <person name="Burdz T."/>
            <person name="Wiebe D."/>
            <person name="Huynh C."/>
            <person name="Bernard K."/>
        </authorList>
    </citation>
    <scope>NUCLEOTIDE SEQUENCE [LARGE SCALE GENOMIC DNA]</scope>
    <source>
        <strain evidence="1 2">NML 120489</strain>
    </source>
</reference>
<dbReference type="EMBL" id="MCGI01000007">
    <property type="protein sequence ID" value="ODM04835.1"/>
    <property type="molecule type" value="Genomic_DNA"/>
</dbReference>
<organism evidence="1 2">
    <name type="scientific">Eisenbergiella tayi</name>
    <dbReference type="NCBI Taxonomy" id="1432052"/>
    <lineage>
        <taxon>Bacteria</taxon>
        <taxon>Bacillati</taxon>
        <taxon>Bacillota</taxon>
        <taxon>Clostridia</taxon>
        <taxon>Lachnospirales</taxon>
        <taxon>Lachnospiraceae</taxon>
        <taxon>Eisenbergiella</taxon>
    </lineage>
</organism>
<dbReference type="InterPro" id="IPR011008">
    <property type="entry name" value="Dimeric_a/b-barrel"/>
</dbReference>
<comment type="caution">
    <text evidence="1">The sequence shown here is derived from an EMBL/GenBank/DDBJ whole genome shotgun (WGS) entry which is preliminary data.</text>
</comment>
<dbReference type="Gene3D" id="3.30.70.100">
    <property type="match status" value="1"/>
</dbReference>
<gene>
    <name evidence="1" type="ORF">BEH84_05898</name>
</gene>
<dbReference type="RefSeq" id="WP_069159299.1">
    <property type="nucleotide sequence ID" value="NZ_JBKXXQ010000016.1"/>
</dbReference>
<dbReference type="Proteomes" id="UP000095003">
    <property type="component" value="Unassembled WGS sequence"/>
</dbReference>
<name>A0A1E3A7U1_9FIRM</name>
<dbReference type="AlphaFoldDB" id="A0A1E3A7U1"/>
<evidence type="ECO:0000313" key="2">
    <source>
        <dbReference type="Proteomes" id="UP000095003"/>
    </source>
</evidence>
<dbReference type="SUPFAM" id="SSF54909">
    <property type="entry name" value="Dimeric alpha+beta barrel"/>
    <property type="match status" value="1"/>
</dbReference>
<dbReference type="PATRIC" id="fig|1432052.3.peg.6516"/>
<proteinExistence type="predicted"/>
<protein>
    <submittedName>
        <fullName evidence="1">Uncharacterized protein</fullName>
    </submittedName>
</protein>
<accession>A0A1E3A7U1</accession>